<comment type="similarity">
    <text evidence="2 7">Belongs to the major facilitator superfamily. Sugar transporter (TC 2.A.1.1) family.</text>
</comment>
<dbReference type="OrthoDB" id="6612291at2759"/>
<organism evidence="10 11">
    <name type="scientific">Clonostachys byssicola</name>
    <dbReference type="NCBI Taxonomy" id="160290"/>
    <lineage>
        <taxon>Eukaryota</taxon>
        <taxon>Fungi</taxon>
        <taxon>Dikarya</taxon>
        <taxon>Ascomycota</taxon>
        <taxon>Pezizomycotina</taxon>
        <taxon>Sordariomycetes</taxon>
        <taxon>Hypocreomycetidae</taxon>
        <taxon>Hypocreales</taxon>
        <taxon>Bionectriaceae</taxon>
        <taxon>Clonostachys</taxon>
    </lineage>
</organism>
<feature type="transmembrane region" description="Helical" evidence="8">
    <location>
        <begin position="372"/>
        <end position="397"/>
    </location>
</feature>
<dbReference type="Pfam" id="PF00083">
    <property type="entry name" value="Sugar_tr"/>
    <property type="match status" value="1"/>
</dbReference>
<dbReference type="PROSITE" id="PS50850">
    <property type="entry name" value="MFS"/>
    <property type="match status" value="1"/>
</dbReference>
<feature type="transmembrane region" description="Helical" evidence="8">
    <location>
        <begin position="194"/>
        <end position="213"/>
    </location>
</feature>
<dbReference type="EMBL" id="CABFNO020001300">
    <property type="protein sequence ID" value="CAG9978375.1"/>
    <property type="molecule type" value="Genomic_DNA"/>
</dbReference>
<evidence type="ECO:0000256" key="7">
    <source>
        <dbReference type="RuleBase" id="RU003346"/>
    </source>
</evidence>
<comment type="subcellular location">
    <subcellularLocation>
        <location evidence="1">Membrane</location>
        <topology evidence="1">Multi-pass membrane protein</topology>
    </subcellularLocation>
</comment>
<feature type="transmembrane region" description="Helical" evidence="8">
    <location>
        <begin position="343"/>
        <end position="360"/>
    </location>
</feature>
<gene>
    <name evidence="10" type="ORF">CBYS24578_00009160</name>
</gene>
<keyword evidence="5 8" id="KW-1133">Transmembrane helix</keyword>
<feature type="transmembrane region" description="Helical" evidence="8">
    <location>
        <begin position="68"/>
        <end position="90"/>
    </location>
</feature>
<keyword evidence="6 8" id="KW-0472">Membrane</keyword>
<evidence type="ECO:0000256" key="8">
    <source>
        <dbReference type="SAM" id="Phobius"/>
    </source>
</evidence>
<feature type="transmembrane region" description="Helical" evidence="8">
    <location>
        <begin position="163"/>
        <end position="182"/>
    </location>
</feature>
<dbReference type="Proteomes" id="UP000754883">
    <property type="component" value="Unassembled WGS sequence"/>
</dbReference>
<sequence length="513" mass="56408">LALLAFSMGFMSGKTRFFNRRLAIAVSLIALSSFNYGFDNQAFATTQAMDAFDKRFGEYDPVKKIYYLPPTWLALFNSLNYIGFAAGVIIGSFVSARWGRRMCMFIMSIYALGTATIAVTSTNKHHVMAARVLNYIYVGMELAVVPAYQSEIVPAPVRGFVVGTYQLALILGGLVINCVCLGTSTLSGDESWRIPLGLFYVIPAIISTCIWFLPESPRWLLSKGRVDEARASLAQYRSGSFTEEEIDREFQETQFQLEVASEKGRFLDIFASKNLKRTFLVVGINFFQQATGQQFASQYGGIYVKQLGTINPFVFTLLVAVVNATAIAISLLTNDKIGRRKPLLLSATIMCTALMIMGGLGTQDVISKSTKIAIVSMLCFMTFGFSLGLAPLTYVVATEIPALGLRDATLRLGFCVNVLFNFVSNFILPYLLAALGSKTGFVFGSVAFLGVLFIYFCVPECKGKTLEQVDRMFQEGVALRKFGGFEAENLGNISQKNEDDVVVAQIEVGGEKR</sequence>
<feature type="transmembrane region" description="Helical" evidence="8">
    <location>
        <begin position="409"/>
        <end position="433"/>
    </location>
</feature>
<dbReference type="NCBIfam" id="TIGR00879">
    <property type="entry name" value="SP"/>
    <property type="match status" value="1"/>
</dbReference>
<feature type="non-terminal residue" evidence="10">
    <location>
        <position position="1"/>
    </location>
</feature>
<dbReference type="GO" id="GO:0005351">
    <property type="term" value="F:carbohydrate:proton symporter activity"/>
    <property type="evidence" value="ECO:0007669"/>
    <property type="project" value="TreeGrafter"/>
</dbReference>
<evidence type="ECO:0000256" key="4">
    <source>
        <dbReference type="ARBA" id="ARBA00022692"/>
    </source>
</evidence>
<comment type="caution">
    <text evidence="10">The sequence shown here is derived from an EMBL/GenBank/DDBJ whole genome shotgun (WGS) entry which is preliminary data.</text>
</comment>
<dbReference type="InterPro" id="IPR005828">
    <property type="entry name" value="MFS_sugar_transport-like"/>
</dbReference>
<dbReference type="GO" id="GO:0016020">
    <property type="term" value="C:membrane"/>
    <property type="evidence" value="ECO:0007669"/>
    <property type="project" value="UniProtKB-SubCell"/>
</dbReference>
<evidence type="ECO:0000256" key="1">
    <source>
        <dbReference type="ARBA" id="ARBA00004141"/>
    </source>
</evidence>
<feature type="transmembrane region" description="Helical" evidence="8">
    <location>
        <begin position="439"/>
        <end position="458"/>
    </location>
</feature>
<feature type="domain" description="Major facilitator superfamily (MFS) profile" evidence="9">
    <location>
        <begin position="25"/>
        <end position="462"/>
    </location>
</feature>
<keyword evidence="3 7" id="KW-0813">Transport</keyword>
<keyword evidence="11" id="KW-1185">Reference proteome</keyword>
<dbReference type="AlphaFoldDB" id="A0A9N9U3Y3"/>
<evidence type="ECO:0000313" key="11">
    <source>
        <dbReference type="Proteomes" id="UP000754883"/>
    </source>
</evidence>
<proteinExistence type="inferred from homology"/>
<evidence type="ECO:0000256" key="3">
    <source>
        <dbReference type="ARBA" id="ARBA00022448"/>
    </source>
</evidence>
<dbReference type="SUPFAM" id="SSF103473">
    <property type="entry name" value="MFS general substrate transporter"/>
    <property type="match status" value="1"/>
</dbReference>
<evidence type="ECO:0000256" key="5">
    <source>
        <dbReference type="ARBA" id="ARBA00022989"/>
    </source>
</evidence>
<dbReference type="Gene3D" id="1.20.1250.20">
    <property type="entry name" value="MFS general substrate transporter like domains"/>
    <property type="match status" value="1"/>
</dbReference>
<dbReference type="InterPro" id="IPR050360">
    <property type="entry name" value="MFS_Sugar_Transporters"/>
</dbReference>
<dbReference type="InterPro" id="IPR036259">
    <property type="entry name" value="MFS_trans_sf"/>
</dbReference>
<dbReference type="PANTHER" id="PTHR48022:SF2">
    <property type="entry name" value="PLASTIDIC GLUCOSE TRANSPORTER 4"/>
    <property type="match status" value="1"/>
</dbReference>
<evidence type="ECO:0000259" key="9">
    <source>
        <dbReference type="PROSITE" id="PS50850"/>
    </source>
</evidence>
<protein>
    <recommendedName>
        <fullName evidence="9">Major facilitator superfamily (MFS) profile domain-containing protein</fullName>
    </recommendedName>
</protein>
<reference evidence="10" key="1">
    <citation type="submission" date="2021-10" db="EMBL/GenBank/DDBJ databases">
        <authorList>
            <person name="Piombo E."/>
        </authorList>
    </citation>
    <scope>NUCLEOTIDE SEQUENCE</scope>
</reference>
<accession>A0A9N9U3Y3</accession>
<dbReference type="InterPro" id="IPR003663">
    <property type="entry name" value="Sugar/inositol_transpt"/>
</dbReference>
<evidence type="ECO:0000256" key="6">
    <source>
        <dbReference type="ARBA" id="ARBA00023136"/>
    </source>
</evidence>
<feature type="transmembrane region" description="Helical" evidence="8">
    <location>
        <begin position="313"/>
        <end position="331"/>
    </location>
</feature>
<keyword evidence="4 8" id="KW-0812">Transmembrane</keyword>
<evidence type="ECO:0000256" key="2">
    <source>
        <dbReference type="ARBA" id="ARBA00010992"/>
    </source>
</evidence>
<dbReference type="InterPro" id="IPR020846">
    <property type="entry name" value="MFS_dom"/>
</dbReference>
<evidence type="ECO:0000313" key="10">
    <source>
        <dbReference type="EMBL" id="CAG9978375.1"/>
    </source>
</evidence>
<name>A0A9N9U3Y3_9HYPO</name>
<dbReference type="PANTHER" id="PTHR48022">
    <property type="entry name" value="PLASTIDIC GLUCOSE TRANSPORTER 4"/>
    <property type="match status" value="1"/>
</dbReference>